<evidence type="ECO:0000313" key="2">
    <source>
        <dbReference type="EMBL" id="MBL7631195.1"/>
    </source>
</evidence>
<proteinExistence type="predicted"/>
<gene>
    <name evidence="2" type="ORF">I7412_29355</name>
</gene>
<evidence type="ECO:0000313" key="3">
    <source>
        <dbReference type="Proteomes" id="UP000604475"/>
    </source>
</evidence>
<reference evidence="2" key="1">
    <citation type="submission" date="2020-12" db="EMBL/GenBank/DDBJ databases">
        <title>Genomic characterization of non-nitrogen-fixing Frankia strains.</title>
        <authorList>
            <person name="Carlos-Shanley C."/>
            <person name="Guerra T."/>
            <person name="Hahn D."/>
        </authorList>
    </citation>
    <scope>NUCLEOTIDE SEQUENCE</scope>
    <source>
        <strain evidence="2">CN6</strain>
    </source>
</reference>
<name>A0A937RLP6_9ACTN</name>
<evidence type="ECO:0000256" key="1">
    <source>
        <dbReference type="SAM" id="MobiDB-lite"/>
    </source>
</evidence>
<dbReference type="AlphaFoldDB" id="A0A937RLP6"/>
<feature type="region of interest" description="Disordered" evidence="1">
    <location>
        <begin position="1"/>
        <end position="33"/>
    </location>
</feature>
<dbReference type="RefSeq" id="WP_203004885.1">
    <property type="nucleotide sequence ID" value="NZ_JADWYU010000064.1"/>
</dbReference>
<dbReference type="Proteomes" id="UP000604475">
    <property type="component" value="Unassembled WGS sequence"/>
</dbReference>
<organism evidence="2 3">
    <name type="scientific">Frankia nepalensis</name>
    <dbReference type="NCBI Taxonomy" id="1836974"/>
    <lineage>
        <taxon>Bacteria</taxon>
        <taxon>Bacillati</taxon>
        <taxon>Actinomycetota</taxon>
        <taxon>Actinomycetes</taxon>
        <taxon>Frankiales</taxon>
        <taxon>Frankiaceae</taxon>
        <taxon>Frankia</taxon>
    </lineage>
</organism>
<sequence length="76" mass="8224">MTPLAGADRRTRGSRWRRRRPVPEPEPAQPVFTDDGLPLIVVTQTDFVACSYNGCGALRPLDEVAAGRPCSGCGRV</sequence>
<comment type="caution">
    <text evidence="2">The sequence shown here is derived from an EMBL/GenBank/DDBJ whole genome shotgun (WGS) entry which is preliminary data.</text>
</comment>
<accession>A0A937RLP6</accession>
<dbReference type="EMBL" id="JAEACQ010000262">
    <property type="protein sequence ID" value="MBL7631195.1"/>
    <property type="molecule type" value="Genomic_DNA"/>
</dbReference>
<keyword evidence="3" id="KW-1185">Reference proteome</keyword>
<protein>
    <submittedName>
        <fullName evidence="2">Uncharacterized protein</fullName>
    </submittedName>
</protein>